<feature type="signal peptide" evidence="1">
    <location>
        <begin position="1"/>
        <end position="24"/>
    </location>
</feature>
<protein>
    <submittedName>
        <fullName evidence="2">192_t:CDS:1</fullName>
    </submittedName>
</protein>
<gene>
    <name evidence="2" type="ORF">POCULU_LOCUS8794</name>
</gene>
<sequence length="93" mass="10412">TSSSPNRTLIILLPQIILLHTLYSSLTSKEHMQGGVVASTFLPVWPTTAACCSPRQSYTHTETGRNNTVKLEGRLRPMREDYMTKDVIGKFSM</sequence>
<accession>A0A9N9DBE5</accession>
<feature type="chain" id="PRO_5040132936" evidence="1">
    <location>
        <begin position="25"/>
        <end position="93"/>
    </location>
</feature>
<feature type="non-terminal residue" evidence="2">
    <location>
        <position position="93"/>
    </location>
</feature>
<evidence type="ECO:0000256" key="1">
    <source>
        <dbReference type="SAM" id="SignalP"/>
    </source>
</evidence>
<organism evidence="2 3">
    <name type="scientific">Paraglomus occultum</name>
    <dbReference type="NCBI Taxonomy" id="144539"/>
    <lineage>
        <taxon>Eukaryota</taxon>
        <taxon>Fungi</taxon>
        <taxon>Fungi incertae sedis</taxon>
        <taxon>Mucoromycota</taxon>
        <taxon>Glomeromycotina</taxon>
        <taxon>Glomeromycetes</taxon>
        <taxon>Paraglomerales</taxon>
        <taxon>Paraglomeraceae</taxon>
        <taxon>Paraglomus</taxon>
    </lineage>
</organism>
<proteinExistence type="predicted"/>
<comment type="caution">
    <text evidence="2">The sequence shown here is derived from an EMBL/GenBank/DDBJ whole genome shotgun (WGS) entry which is preliminary data.</text>
</comment>
<name>A0A9N9DBE5_9GLOM</name>
<keyword evidence="3" id="KW-1185">Reference proteome</keyword>
<dbReference type="Proteomes" id="UP000789572">
    <property type="component" value="Unassembled WGS sequence"/>
</dbReference>
<evidence type="ECO:0000313" key="3">
    <source>
        <dbReference type="Proteomes" id="UP000789572"/>
    </source>
</evidence>
<keyword evidence="1" id="KW-0732">Signal</keyword>
<evidence type="ECO:0000313" key="2">
    <source>
        <dbReference type="EMBL" id="CAG8628968.1"/>
    </source>
</evidence>
<reference evidence="2" key="1">
    <citation type="submission" date="2021-06" db="EMBL/GenBank/DDBJ databases">
        <authorList>
            <person name="Kallberg Y."/>
            <person name="Tangrot J."/>
            <person name="Rosling A."/>
        </authorList>
    </citation>
    <scope>NUCLEOTIDE SEQUENCE</scope>
    <source>
        <strain evidence="2">IA702</strain>
    </source>
</reference>
<dbReference type="EMBL" id="CAJVPJ010002771">
    <property type="protein sequence ID" value="CAG8628968.1"/>
    <property type="molecule type" value="Genomic_DNA"/>
</dbReference>
<dbReference type="AlphaFoldDB" id="A0A9N9DBE5"/>